<dbReference type="InterPro" id="IPR036388">
    <property type="entry name" value="WH-like_DNA-bd_sf"/>
</dbReference>
<feature type="domain" description="PTS EIIB type-2" evidence="6">
    <location>
        <begin position="415"/>
        <end position="504"/>
    </location>
</feature>
<dbReference type="Pfam" id="PF00874">
    <property type="entry name" value="PRD"/>
    <property type="match status" value="2"/>
</dbReference>
<dbReference type="PATRIC" id="fig|220754.4.peg.1330"/>
<dbReference type="Pfam" id="PF00359">
    <property type="entry name" value="PTS_EIIA_2"/>
    <property type="match status" value="1"/>
</dbReference>
<dbReference type="RefSeq" id="WP_041056233.1">
    <property type="nucleotide sequence ID" value="NZ_JXRR01000011.1"/>
</dbReference>
<evidence type="ECO:0000256" key="1">
    <source>
        <dbReference type="ARBA" id="ARBA00022679"/>
    </source>
</evidence>
<dbReference type="Pfam" id="PF08279">
    <property type="entry name" value="HTH_11"/>
    <property type="match status" value="1"/>
</dbReference>
<proteinExistence type="predicted"/>
<keyword evidence="9" id="KW-1185">Reference proteome</keyword>
<dbReference type="PROSITE" id="PS51099">
    <property type="entry name" value="PTS_EIIB_TYPE_2"/>
    <property type="match status" value="1"/>
</dbReference>
<dbReference type="PANTHER" id="PTHR30185:SF18">
    <property type="entry name" value="TRANSCRIPTIONAL REGULATOR MTLR"/>
    <property type="match status" value="1"/>
</dbReference>
<evidence type="ECO:0000259" key="5">
    <source>
        <dbReference type="PROSITE" id="PS51094"/>
    </source>
</evidence>
<dbReference type="GO" id="GO:0008982">
    <property type="term" value="F:protein-N(PI)-phosphohistidine-sugar phosphotransferase activity"/>
    <property type="evidence" value="ECO:0007669"/>
    <property type="project" value="InterPro"/>
</dbReference>
<dbReference type="SUPFAM" id="SSF52794">
    <property type="entry name" value="PTS system IIB component-like"/>
    <property type="match status" value="1"/>
</dbReference>
<reference evidence="8 9" key="1">
    <citation type="submission" date="2015-01" db="EMBL/GenBank/DDBJ databases">
        <title>Jeotgalibacillus campisalis genome sequencing.</title>
        <authorList>
            <person name="Goh K.M."/>
            <person name="Chan K.-G."/>
            <person name="Yaakop A.S."/>
            <person name="Ee R."/>
            <person name="Gan H.M."/>
            <person name="Chan C.S."/>
        </authorList>
    </citation>
    <scope>NUCLEOTIDE SEQUENCE [LARGE SCALE GENOMIC DNA]</scope>
    <source>
        <strain evidence="8 9">SF-57</strain>
    </source>
</reference>
<organism evidence="8 9">
    <name type="scientific">Jeotgalibacillus campisalis</name>
    <dbReference type="NCBI Taxonomy" id="220754"/>
    <lineage>
        <taxon>Bacteria</taxon>
        <taxon>Bacillati</taxon>
        <taxon>Bacillota</taxon>
        <taxon>Bacilli</taxon>
        <taxon>Bacillales</taxon>
        <taxon>Caryophanaceae</taxon>
        <taxon>Jeotgalibacillus</taxon>
    </lineage>
</organism>
<keyword evidence="1" id="KW-0808">Transferase</keyword>
<dbReference type="GO" id="GO:0009401">
    <property type="term" value="P:phosphoenolpyruvate-dependent sugar phosphotransferase system"/>
    <property type="evidence" value="ECO:0007669"/>
    <property type="project" value="InterPro"/>
</dbReference>
<dbReference type="PROSITE" id="PS51372">
    <property type="entry name" value="PRD_2"/>
    <property type="match status" value="2"/>
</dbReference>
<dbReference type="InterPro" id="IPR011608">
    <property type="entry name" value="PRD"/>
</dbReference>
<dbReference type="OrthoDB" id="9776005at2"/>
<feature type="domain" description="PTS EIIA type-2" evidence="5">
    <location>
        <begin position="538"/>
        <end position="685"/>
    </location>
</feature>
<dbReference type="CDD" id="cd05568">
    <property type="entry name" value="PTS_IIB_bgl_like"/>
    <property type="match status" value="1"/>
</dbReference>
<feature type="domain" description="PRD" evidence="7">
    <location>
        <begin position="198"/>
        <end position="303"/>
    </location>
</feature>
<evidence type="ECO:0000259" key="6">
    <source>
        <dbReference type="PROSITE" id="PS51099"/>
    </source>
</evidence>
<gene>
    <name evidence="8" type="ORF">KR50_13060</name>
</gene>
<keyword evidence="3" id="KW-0805">Transcription regulation</keyword>
<dbReference type="EMBL" id="JXRR01000011">
    <property type="protein sequence ID" value="KIL48721.1"/>
    <property type="molecule type" value="Genomic_DNA"/>
</dbReference>
<dbReference type="InterPro" id="IPR016152">
    <property type="entry name" value="PTrfase/Anion_transptr"/>
</dbReference>
<dbReference type="SUPFAM" id="SSF63520">
    <property type="entry name" value="PTS-regulatory domain, PRD"/>
    <property type="match status" value="2"/>
</dbReference>
<dbReference type="AlphaFoldDB" id="A0A0C2VWD4"/>
<evidence type="ECO:0000256" key="4">
    <source>
        <dbReference type="ARBA" id="ARBA00023163"/>
    </source>
</evidence>
<dbReference type="GO" id="GO:0006355">
    <property type="term" value="P:regulation of DNA-templated transcription"/>
    <property type="evidence" value="ECO:0007669"/>
    <property type="project" value="InterPro"/>
</dbReference>
<evidence type="ECO:0000313" key="8">
    <source>
        <dbReference type="EMBL" id="KIL48721.1"/>
    </source>
</evidence>
<dbReference type="InterPro" id="IPR013196">
    <property type="entry name" value="HTH_11"/>
</dbReference>
<comment type="caution">
    <text evidence="8">The sequence shown here is derived from an EMBL/GenBank/DDBJ whole genome shotgun (WGS) entry which is preliminary data.</text>
</comment>
<dbReference type="InterPro" id="IPR002178">
    <property type="entry name" value="PTS_EIIA_type-2_dom"/>
</dbReference>
<dbReference type="InterPro" id="IPR050661">
    <property type="entry name" value="BglG_antiterminators"/>
</dbReference>
<evidence type="ECO:0000256" key="2">
    <source>
        <dbReference type="ARBA" id="ARBA00022737"/>
    </source>
</evidence>
<feature type="domain" description="PRD" evidence="7">
    <location>
        <begin position="307"/>
        <end position="412"/>
    </location>
</feature>
<dbReference type="Gene3D" id="3.40.930.10">
    <property type="entry name" value="Mannitol-specific EII, Chain A"/>
    <property type="match status" value="1"/>
</dbReference>
<dbReference type="Gene3D" id="3.40.50.2300">
    <property type="match status" value="1"/>
</dbReference>
<dbReference type="InterPro" id="IPR036095">
    <property type="entry name" value="PTS_EIIB-like_sf"/>
</dbReference>
<keyword evidence="2" id="KW-0677">Repeat</keyword>
<evidence type="ECO:0000256" key="3">
    <source>
        <dbReference type="ARBA" id="ARBA00023015"/>
    </source>
</evidence>
<protein>
    <submittedName>
        <fullName evidence="8">Uncharacterized protein</fullName>
    </submittedName>
</protein>
<dbReference type="SUPFAM" id="SSF55804">
    <property type="entry name" value="Phoshotransferase/anion transport protein"/>
    <property type="match status" value="1"/>
</dbReference>
<dbReference type="Proteomes" id="UP000031972">
    <property type="component" value="Unassembled WGS sequence"/>
</dbReference>
<evidence type="ECO:0000259" key="7">
    <source>
        <dbReference type="PROSITE" id="PS51372"/>
    </source>
</evidence>
<dbReference type="PROSITE" id="PS51094">
    <property type="entry name" value="PTS_EIIA_TYPE_2"/>
    <property type="match status" value="1"/>
</dbReference>
<dbReference type="Gene3D" id="1.10.10.10">
    <property type="entry name" value="Winged helix-like DNA-binding domain superfamily/Winged helix DNA-binding domain"/>
    <property type="match status" value="1"/>
</dbReference>
<dbReference type="InterPro" id="IPR013011">
    <property type="entry name" value="PTS_EIIB_2"/>
</dbReference>
<keyword evidence="4" id="KW-0804">Transcription</keyword>
<dbReference type="Gene3D" id="1.10.1790.10">
    <property type="entry name" value="PRD domain"/>
    <property type="match status" value="2"/>
</dbReference>
<evidence type="ECO:0000313" key="9">
    <source>
        <dbReference type="Proteomes" id="UP000031972"/>
    </source>
</evidence>
<accession>A0A0C2VWD4</accession>
<dbReference type="InterPro" id="IPR036634">
    <property type="entry name" value="PRD_sf"/>
</dbReference>
<name>A0A0C2VWD4_9BACL</name>
<dbReference type="PANTHER" id="PTHR30185">
    <property type="entry name" value="CRYPTIC BETA-GLUCOSIDE BGL OPERON ANTITERMINATOR"/>
    <property type="match status" value="1"/>
</dbReference>
<sequence>MVYVTGRERKIMETLLRTQHQFTTIRELADAMDVSSRTIHRELKKIERMLTKYSITIEKLAGEGIRLSGDGNKVLEFEAAIREGGDRDLQQDERLVLLLHYLIRHHEPVKAAVATRALNCALGTLMQDLDLLEEAIKPYGLSIIRKRGFGIQLAGSERERRRALATLLIEQIDTASLYSMVDDHFVIPGGLDEKIANIVSKELVTQIERLIMDEVKELPYTIADTAYMALVIHIALAMDRIQSGEQIELEENVIQELRESIEFKVAESLARSLSEEFNAVIPLDEIGYMAIQLKGANRREQQSVTNLEQSEWTLIVQSIIQKVGKQVGVDLTDDHSLFEGLIAHLEPAIHRAEEGLQAFNPLQQTIKDDYPILYHSLEQVLKEVFPQLEFSMGELAFLVLHFASTLEMRKEAVSVSALVVCSSGIGTSKMLASRLKKEFPEITDITLASLQDARVLTLDHFDMVISTVGLVDINREFLLVSPLLPENEVEKVRRYLQKNMPFITNKKGYRTTEVTPSSDAPVLASLEQINKLTSVMMDLLTNFDLIEAGDGKTEEDLMKMVDAYCADKKAVSRENIVKDLLEAREHLGGLGIPDTELALYHARSEKIERPLFVMFELKTPITVKAMDSSSINMQRLLLLIAPDGLGQDVYELLSLISASIIEEEHQMALYTNGSKDDIYSLLERKFDQFLRKKMNLFLEGS</sequence>